<feature type="compositionally biased region" description="Acidic residues" evidence="1">
    <location>
        <begin position="272"/>
        <end position="286"/>
    </location>
</feature>
<feature type="compositionally biased region" description="Basic and acidic residues" evidence="1">
    <location>
        <begin position="121"/>
        <end position="149"/>
    </location>
</feature>
<sequence>MASRKSSRKASKAPKAEPEIIELSSDSEPEVIEPKAVQVEEQAKEPEDEEEDEVYDQPLLRAAGIRYKSDKLEEERKKQQEQQETTPNPKLAVRSKETGSVKHKHVSIEIPLPSSTSKSKTPMERRHITFDDSDHEEFVTPSEVPKKNPLETAVPNRVEEVQDSAEEDEEDSDDEAPEAVSTRVAEAETKAKASKAAQAAAKAAEKEAAALKRKRQERDAIFKQQAKERKQAEEEAKALKGEDAEESALEAALESPEKRKREVPELLPLELLESDDEDKMDMDTEEPAGLNKRRKLDGTQQRLLREPRAARDRQVGSTVYRVVAKASDGKQAPKAKKQSVNLKTELLRRDKKPQPRTGFFVKKR</sequence>
<dbReference type="AlphaFoldDB" id="A0AAN7BYN0"/>
<evidence type="ECO:0000313" key="2">
    <source>
        <dbReference type="EMBL" id="KAK4232071.1"/>
    </source>
</evidence>
<protein>
    <submittedName>
        <fullName evidence="2">Uncharacterized protein</fullName>
    </submittedName>
</protein>
<dbReference type="EMBL" id="MU865289">
    <property type="protein sequence ID" value="KAK4232071.1"/>
    <property type="molecule type" value="Genomic_DNA"/>
</dbReference>
<proteinExistence type="predicted"/>
<feature type="compositionally biased region" description="Acidic residues" evidence="1">
    <location>
        <begin position="161"/>
        <end position="177"/>
    </location>
</feature>
<feature type="compositionally biased region" description="Basic and acidic residues" evidence="1">
    <location>
        <begin position="67"/>
        <end position="81"/>
    </location>
</feature>
<gene>
    <name evidence="2" type="ORF">QBC38DRAFT_380135</name>
</gene>
<dbReference type="GO" id="GO:0006364">
    <property type="term" value="P:rRNA processing"/>
    <property type="evidence" value="ECO:0007669"/>
    <property type="project" value="InterPro"/>
</dbReference>
<reference evidence="2" key="2">
    <citation type="submission" date="2023-05" db="EMBL/GenBank/DDBJ databases">
        <authorList>
            <consortium name="Lawrence Berkeley National Laboratory"/>
            <person name="Steindorff A."/>
            <person name="Hensen N."/>
            <person name="Bonometti L."/>
            <person name="Westerberg I."/>
            <person name="Brannstrom I.O."/>
            <person name="Guillou S."/>
            <person name="Cros-Aarteil S."/>
            <person name="Calhoun S."/>
            <person name="Haridas S."/>
            <person name="Kuo A."/>
            <person name="Mondo S."/>
            <person name="Pangilinan J."/>
            <person name="Riley R."/>
            <person name="Labutti K."/>
            <person name="Andreopoulos B."/>
            <person name="Lipzen A."/>
            <person name="Chen C."/>
            <person name="Yanf M."/>
            <person name="Daum C."/>
            <person name="Ng V."/>
            <person name="Clum A."/>
            <person name="Ohm R."/>
            <person name="Martin F."/>
            <person name="Silar P."/>
            <person name="Natvig D."/>
            <person name="Lalanne C."/>
            <person name="Gautier V."/>
            <person name="Ament-Velasquez S.L."/>
            <person name="Kruys A."/>
            <person name="Hutchinson M.I."/>
            <person name="Powell A.J."/>
            <person name="Barry K."/>
            <person name="Miller A.N."/>
            <person name="Grigoriev I.V."/>
            <person name="Debuchy R."/>
            <person name="Gladieux P."/>
            <person name="Thoren M.H."/>
            <person name="Johannesson H."/>
        </authorList>
    </citation>
    <scope>NUCLEOTIDE SEQUENCE</scope>
    <source>
        <strain evidence="2">CBS 990.96</strain>
    </source>
</reference>
<dbReference type="GO" id="GO:0030515">
    <property type="term" value="F:snoRNA binding"/>
    <property type="evidence" value="ECO:0007669"/>
    <property type="project" value="InterPro"/>
</dbReference>
<dbReference type="Proteomes" id="UP001301958">
    <property type="component" value="Unassembled WGS sequence"/>
</dbReference>
<feature type="compositionally biased region" description="Basic and acidic residues" evidence="1">
    <location>
        <begin position="203"/>
        <end position="242"/>
    </location>
</feature>
<comment type="caution">
    <text evidence="2">The sequence shown here is derived from an EMBL/GenBank/DDBJ whole genome shotgun (WGS) entry which is preliminary data.</text>
</comment>
<accession>A0AAN7BYN0</accession>
<feature type="compositionally biased region" description="Basic and acidic residues" evidence="1">
    <location>
        <begin position="255"/>
        <end position="264"/>
    </location>
</feature>
<feature type="compositionally biased region" description="Basic residues" evidence="1">
    <location>
        <begin position="1"/>
        <end position="12"/>
    </location>
</feature>
<evidence type="ECO:0000256" key="1">
    <source>
        <dbReference type="SAM" id="MobiDB-lite"/>
    </source>
</evidence>
<feature type="compositionally biased region" description="Acidic residues" evidence="1">
    <location>
        <begin position="46"/>
        <end position="55"/>
    </location>
</feature>
<name>A0AAN7BYN0_9PEZI</name>
<evidence type="ECO:0000313" key="3">
    <source>
        <dbReference type="Proteomes" id="UP001301958"/>
    </source>
</evidence>
<reference evidence="2" key="1">
    <citation type="journal article" date="2023" name="Mol. Phylogenet. Evol.">
        <title>Genome-scale phylogeny and comparative genomics of the fungal order Sordariales.</title>
        <authorList>
            <person name="Hensen N."/>
            <person name="Bonometti L."/>
            <person name="Westerberg I."/>
            <person name="Brannstrom I.O."/>
            <person name="Guillou S."/>
            <person name="Cros-Aarteil S."/>
            <person name="Calhoun S."/>
            <person name="Haridas S."/>
            <person name="Kuo A."/>
            <person name="Mondo S."/>
            <person name="Pangilinan J."/>
            <person name="Riley R."/>
            <person name="LaButti K."/>
            <person name="Andreopoulos B."/>
            <person name="Lipzen A."/>
            <person name="Chen C."/>
            <person name="Yan M."/>
            <person name="Daum C."/>
            <person name="Ng V."/>
            <person name="Clum A."/>
            <person name="Steindorff A."/>
            <person name="Ohm R.A."/>
            <person name="Martin F."/>
            <person name="Silar P."/>
            <person name="Natvig D.O."/>
            <person name="Lalanne C."/>
            <person name="Gautier V."/>
            <person name="Ament-Velasquez S.L."/>
            <person name="Kruys A."/>
            <person name="Hutchinson M.I."/>
            <person name="Powell A.J."/>
            <person name="Barry K."/>
            <person name="Miller A.N."/>
            <person name="Grigoriev I.V."/>
            <person name="Debuchy R."/>
            <person name="Gladieux P."/>
            <person name="Hiltunen Thoren M."/>
            <person name="Johannesson H."/>
        </authorList>
    </citation>
    <scope>NUCLEOTIDE SEQUENCE</scope>
    <source>
        <strain evidence="2">CBS 990.96</strain>
    </source>
</reference>
<keyword evidence="3" id="KW-1185">Reference proteome</keyword>
<feature type="region of interest" description="Disordered" evidence="1">
    <location>
        <begin position="1"/>
        <end position="364"/>
    </location>
</feature>
<feature type="compositionally biased region" description="Basic and acidic residues" evidence="1">
    <location>
        <begin position="303"/>
        <end position="314"/>
    </location>
</feature>
<dbReference type="Pfam" id="PF08297">
    <property type="entry name" value="U3_snoRNA_assoc"/>
    <property type="match status" value="1"/>
</dbReference>
<dbReference type="InterPro" id="IPR013268">
    <property type="entry name" value="UTP16"/>
</dbReference>
<organism evidence="2 3">
    <name type="scientific">Podospora fimiseda</name>
    <dbReference type="NCBI Taxonomy" id="252190"/>
    <lineage>
        <taxon>Eukaryota</taxon>
        <taxon>Fungi</taxon>
        <taxon>Dikarya</taxon>
        <taxon>Ascomycota</taxon>
        <taxon>Pezizomycotina</taxon>
        <taxon>Sordariomycetes</taxon>
        <taxon>Sordariomycetidae</taxon>
        <taxon>Sordariales</taxon>
        <taxon>Podosporaceae</taxon>
        <taxon>Podospora</taxon>
    </lineage>
</organism>